<organism evidence="1 2">
    <name type="scientific">Acinetobacter tandoii</name>
    <dbReference type="NCBI Taxonomy" id="202954"/>
    <lineage>
        <taxon>Bacteria</taxon>
        <taxon>Pseudomonadati</taxon>
        <taxon>Pseudomonadota</taxon>
        <taxon>Gammaproteobacteria</taxon>
        <taxon>Moraxellales</taxon>
        <taxon>Moraxellaceae</taxon>
        <taxon>Acinetobacter</taxon>
    </lineage>
</organism>
<sequence length="188" mass="21995">MQQFSKLNTSGYIFQHQKQDYEVFKGLIRTSAELSLDTCIEQRVAIIGIDQKIAALLEKIRNVSSSVYVFQIQPALILPQSEQRYSRYVQHPLLLKNKRLINPRIKSILALRFLDSQIQDNWLKRQLTPNITREKKEFLKSDDYYHALQQEKCQLITWPVKKITESCVECVDGSIYPVDLIITTNLHQ</sequence>
<dbReference type="RefSeq" id="WP_151504972.1">
    <property type="nucleotide sequence ID" value="NZ_VXLD01000008.1"/>
</dbReference>
<dbReference type="Proteomes" id="UP000325788">
    <property type="component" value="Unassembled WGS sequence"/>
</dbReference>
<proteinExistence type="predicted"/>
<accession>A0A5N4WDD4</accession>
<reference evidence="1 2" key="1">
    <citation type="submission" date="2019-09" db="EMBL/GenBank/DDBJ databases">
        <title>Draft genome sequence of Acinetobacter tandoii W4-4-4 isolated from environmental water sample.</title>
        <authorList>
            <person name="Wee S.K."/>
            <person name="Yan B."/>
            <person name="Mustaffa S.B."/>
            <person name="Yap E.P.H."/>
        </authorList>
    </citation>
    <scope>NUCLEOTIDE SEQUENCE [LARGE SCALE GENOMIC DNA]</scope>
    <source>
        <strain evidence="1 2">W4-4-4</strain>
    </source>
</reference>
<evidence type="ECO:0000313" key="1">
    <source>
        <dbReference type="EMBL" id="KAB1853643.1"/>
    </source>
</evidence>
<dbReference type="AlphaFoldDB" id="A0A5N4WDD4"/>
<protein>
    <submittedName>
        <fullName evidence="1">Flavoprotein</fullName>
    </submittedName>
</protein>
<comment type="caution">
    <text evidence="1">The sequence shown here is derived from an EMBL/GenBank/DDBJ whole genome shotgun (WGS) entry which is preliminary data.</text>
</comment>
<dbReference type="InterPro" id="IPR036188">
    <property type="entry name" value="FAD/NAD-bd_sf"/>
</dbReference>
<name>A0A5N4WDD4_9GAMM</name>
<dbReference type="SUPFAM" id="SSF51905">
    <property type="entry name" value="FAD/NAD(P)-binding domain"/>
    <property type="match status" value="1"/>
</dbReference>
<evidence type="ECO:0000313" key="2">
    <source>
        <dbReference type="Proteomes" id="UP000325788"/>
    </source>
</evidence>
<gene>
    <name evidence="1" type="ORF">F4W09_12325</name>
</gene>
<dbReference type="EMBL" id="VXLD01000008">
    <property type="protein sequence ID" value="KAB1853643.1"/>
    <property type="molecule type" value="Genomic_DNA"/>
</dbReference>